<dbReference type="EMBL" id="BMKS01000001">
    <property type="protein sequence ID" value="GGG19496.1"/>
    <property type="molecule type" value="Genomic_DNA"/>
</dbReference>
<dbReference type="GO" id="GO:0017168">
    <property type="term" value="F:5-oxoprolinase (ATP-hydrolyzing) activity"/>
    <property type="evidence" value="ECO:0007669"/>
    <property type="project" value="TreeGrafter"/>
</dbReference>
<keyword evidence="5" id="KW-1185">Reference proteome</keyword>
<evidence type="ECO:0000259" key="1">
    <source>
        <dbReference type="Pfam" id="PF01968"/>
    </source>
</evidence>
<feature type="domain" description="Hydantoinase A/oxoprolinase" evidence="1">
    <location>
        <begin position="199"/>
        <end position="485"/>
    </location>
</feature>
<dbReference type="InterPro" id="IPR002821">
    <property type="entry name" value="Hydantoinase_A"/>
</dbReference>
<dbReference type="Pfam" id="PF19278">
    <property type="entry name" value="Hydant_A_C"/>
    <property type="match status" value="1"/>
</dbReference>
<dbReference type="Pfam" id="PF01968">
    <property type="entry name" value="Hydantoinase_A"/>
    <property type="match status" value="1"/>
</dbReference>
<dbReference type="PANTHER" id="PTHR11365">
    <property type="entry name" value="5-OXOPROLINASE RELATED"/>
    <property type="match status" value="1"/>
</dbReference>
<dbReference type="AlphaFoldDB" id="A0A8J2Z822"/>
<evidence type="ECO:0000259" key="3">
    <source>
        <dbReference type="Pfam" id="PF19278"/>
    </source>
</evidence>
<dbReference type="SUPFAM" id="SSF53067">
    <property type="entry name" value="Actin-like ATPase domain"/>
    <property type="match status" value="1"/>
</dbReference>
<dbReference type="GO" id="GO:0006749">
    <property type="term" value="P:glutathione metabolic process"/>
    <property type="evidence" value="ECO:0007669"/>
    <property type="project" value="TreeGrafter"/>
</dbReference>
<dbReference type="PANTHER" id="PTHR11365:SF23">
    <property type="entry name" value="HYPOTHETICAL 5-OXOPROLINASE (EUROFUNG)-RELATED"/>
    <property type="match status" value="1"/>
</dbReference>
<feature type="domain" description="Acetophenone carboxylase-like C-terminal" evidence="3">
    <location>
        <begin position="501"/>
        <end position="663"/>
    </location>
</feature>
<dbReference type="InterPro" id="IPR045079">
    <property type="entry name" value="Oxoprolinase-like"/>
</dbReference>
<dbReference type="Proteomes" id="UP000597507">
    <property type="component" value="Unassembled WGS sequence"/>
</dbReference>
<gene>
    <name evidence="4" type="ORF">GCM10010964_04660</name>
</gene>
<name>A0A8J2Z822_9PROT</name>
<comment type="caution">
    <text evidence="4">The sequence shown here is derived from an EMBL/GenBank/DDBJ whole genome shotgun (WGS) entry which is preliminary data.</text>
</comment>
<sequence length="675" mass="69234">MLWLGIDVGGTFTDLVLYDAATRRLATVKTPSTPADLSEGILNGIRALGLDPARLSRLAHGTTVATNAALEGTGARVAALVTEGHGDVLVVGRGNRTVMYDIKAPAPPPVVPRDRIFGVRERMLASGEALRPLDEAQVAALAERLRAEGATAVAVCFLHSYANPAHEARAAAILRAALPAESVVATSAEVLPEYREHERFSTTALNVAVAPRMRSYLGRLRRRLEAAGAAAELAIMTSGGGTLPSARIEALPVLSMLSGPAAGVIAARFVGAALGHPNVITCDMGGTSTDVAVIRDGAFGMTQDGRVGPYRVKIRQIDINSIGAGGGSIAAADAVGALSVGPRSAGAVPGPAGYGRGGTEPTVTDANLVLGRLGTDRPLGGEIRLDREAAAAAVGRLGARLGLGVEAMAEGILRMAVVGMTGAIKEVSVMRGLDPRDFALLAYGGAGPLHAAEVAEELGMRTVLVPPRPGNFSAFGLLVADIRRDTVRTRVGTTAATPLSAVRETLAALTAEAAAELEAAGVPPALRRYEATLDMRFAGQAFELAVPVPVGAADMAQIEAAFRGVYAARYGAAPEDGAAEIVNYRIAAFGTTAKPELPVVDAAGRGRDAARLGARVVGFGGAGIETPVLARDRLPPGEALPGPAIVEEDGACTVVPPGWTLRLLPQDVLLLERGG</sequence>
<dbReference type="Pfam" id="PF05378">
    <property type="entry name" value="Hydant_A_N"/>
    <property type="match status" value="1"/>
</dbReference>
<evidence type="ECO:0000259" key="2">
    <source>
        <dbReference type="Pfam" id="PF05378"/>
    </source>
</evidence>
<dbReference type="InterPro" id="IPR008040">
    <property type="entry name" value="Hydant_A_N"/>
</dbReference>
<protein>
    <submittedName>
        <fullName evidence="4">Methylhydantoinase</fullName>
    </submittedName>
</protein>
<evidence type="ECO:0000313" key="4">
    <source>
        <dbReference type="EMBL" id="GGG19496.1"/>
    </source>
</evidence>
<dbReference type="GO" id="GO:0005829">
    <property type="term" value="C:cytosol"/>
    <property type="evidence" value="ECO:0007669"/>
    <property type="project" value="TreeGrafter"/>
</dbReference>
<proteinExistence type="predicted"/>
<accession>A0A8J2Z822</accession>
<dbReference type="InterPro" id="IPR043129">
    <property type="entry name" value="ATPase_NBD"/>
</dbReference>
<organism evidence="4 5">
    <name type="scientific">Caldovatus sediminis</name>
    <dbReference type="NCBI Taxonomy" id="2041189"/>
    <lineage>
        <taxon>Bacteria</taxon>
        <taxon>Pseudomonadati</taxon>
        <taxon>Pseudomonadota</taxon>
        <taxon>Alphaproteobacteria</taxon>
        <taxon>Acetobacterales</taxon>
        <taxon>Roseomonadaceae</taxon>
        <taxon>Caldovatus</taxon>
    </lineage>
</organism>
<evidence type="ECO:0000313" key="5">
    <source>
        <dbReference type="Proteomes" id="UP000597507"/>
    </source>
</evidence>
<reference evidence="4 5" key="1">
    <citation type="journal article" date="2014" name="Int. J. Syst. Evol. Microbiol.">
        <title>Complete genome sequence of Corynebacterium casei LMG S-19264T (=DSM 44701T), isolated from a smear-ripened cheese.</title>
        <authorList>
            <consortium name="US DOE Joint Genome Institute (JGI-PGF)"/>
            <person name="Walter F."/>
            <person name="Albersmeier A."/>
            <person name="Kalinowski J."/>
            <person name="Ruckert C."/>
        </authorList>
    </citation>
    <scope>NUCLEOTIDE SEQUENCE [LARGE SCALE GENOMIC DNA]</scope>
    <source>
        <strain evidence="4 5">CGMCC 1.16330</strain>
    </source>
</reference>
<feature type="domain" description="Hydantoinase/oxoprolinase N-terminal" evidence="2">
    <location>
        <begin position="4"/>
        <end position="176"/>
    </location>
</feature>
<dbReference type="InterPro" id="IPR049517">
    <property type="entry name" value="ACX-like_C"/>
</dbReference>
<dbReference type="RefSeq" id="WP_188898011.1">
    <property type="nucleotide sequence ID" value="NZ_BMKS01000001.1"/>
</dbReference>